<dbReference type="PROSITE" id="PS00041">
    <property type="entry name" value="HTH_ARAC_FAMILY_1"/>
    <property type="match status" value="1"/>
</dbReference>
<keyword evidence="3" id="KW-0010">Activator</keyword>
<reference evidence="6 7" key="1">
    <citation type="submission" date="2024-08" db="EMBL/GenBank/DDBJ databases">
        <authorList>
            <person name="Lu H."/>
        </authorList>
    </citation>
    <scope>NUCLEOTIDE SEQUENCE [LARGE SCALE GENOMIC DNA]</scope>
    <source>
        <strain evidence="6 7">BYS78W</strain>
    </source>
</reference>
<name>A0ABW7HBH9_9BURK</name>
<accession>A0ABW7HBH9</accession>
<dbReference type="EMBL" id="JBIGIC010000005">
    <property type="protein sequence ID" value="MFG6487253.1"/>
    <property type="molecule type" value="Genomic_DNA"/>
</dbReference>
<dbReference type="RefSeq" id="WP_394409746.1">
    <property type="nucleotide sequence ID" value="NZ_JBIGIC010000005.1"/>
</dbReference>
<evidence type="ECO:0000313" key="7">
    <source>
        <dbReference type="Proteomes" id="UP001606134"/>
    </source>
</evidence>
<dbReference type="Gene3D" id="1.10.10.60">
    <property type="entry name" value="Homeodomain-like"/>
    <property type="match status" value="2"/>
</dbReference>
<keyword evidence="1" id="KW-0805">Transcription regulation</keyword>
<proteinExistence type="predicted"/>
<keyword evidence="2" id="KW-0238">DNA-binding</keyword>
<dbReference type="SUPFAM" id="SSF46689">
    <property type="entry name" value="Homeodomain-like"/>
    <property type="match status" value="1"/>
</dbReference>
<dbReference type="Proteomes" id="UP001606134">
    <property type="component" value="Unassembled WGS sequence"/>
</dbReference>
<feature type="domain" description="HTH araC/xylS-type" evidence="5">
    <location>
        <begin position="184"/>
        <end position="281"/>
    </location>
</feature>
<dbReference type="SMART" id="SM00342">
    <property type="entry name" value="HTH_ARAC"/>
    <property type="match status" value="1"/>
</dbReference>
<dbReference type="InterPro" id="IPR011051">
    <property type="entry name" value="RmlC_Cupin_sf"/>
</dbReference>
<dbReference type="InterPro" id="IPR009057">
    <property type="entry name" value="Homeodomain-like_sf"/>
</dbReference>
<dbReference type="Pfam" id="PF02311">
    <property type="entry name" value="AraC_binding"/>
    <property type="match status" value="1"/>
</dbReference>
<evidence type="ECO:0000313" key="6">
    <source>
        <dbReference type="EMBL" id="MFG6487253.1"/>
    </source>
</evidence>
<dbReference type="PRINTS" id="PR00032">
    <property type="entry name" value="HTHARAC"/>
</dbReference>
<keyword evidence="4" id="KW-0804">Transcription</keyword>
<dbReference type="PROSITE" id="PS01124">
    <property type="entry name" value="HTH_ARAC_FAMILY_2"/>
    <property type="match status" value="1"/>
</dbReference>
<dbReference type="PANTHER" id="PTHR11019:SF159">
    <property type="entry name" value="TRANSCRIPTIONAL REGULATOR-RELATED"/>
    <property type="match status" value="1"/>
</dbReference>
<dbReference type="Pfam" id="PF12833">
    <property type="entry name" value="HTH_18"/>
    <property type="match status" value="1"/>
</dbReference>
<dbReference type="InterPro" id="IPR020449">
    <property type="entry name" value="Tscrpt_reg_AraC-type_HTH"/>
</dbReference>
<gene>
    <name evidence="6" type="ORF">ACG04R_11280</name>
</gene>
<comment type="caution">
    <text evidence="6">The sequence shown here is derived from an EMBL/GenBank/DDBJ whole genome shotgun (WGS) entry which is preliminary data.</text>
</comment>
<evidence type="ECO:0000256" key="1">
    <source>
        <dbReference type="ARBA" id="ARBA00023015"/>
    </source>
</evidence>
<dbReference type="CDD" id="cd06124">
    <property type="entry name" value="cupin_NimR-like_N"/>
    <property type="match status" value="1"/>
</dbReference>
<sequence length="282" mass="30892">MPATPVSRQLARNALKKDTGVSRRPLALPEALREIEQAASPVSGRPTDYPAGWVIPPHAHSKHQLLYAERGVMVVQAGDGRWVVPPTRAIWVRAGTLHDTRCIGEVHMRSLLVAVDAAPNLLGETQAVGISPLLRELIRAAMDVAQPYAPGTRDGRLMRLILDELRALPVLPLHLQMPGDARLVQICTALQAQLDDASTMADWAARLGVDVKTIQRLFVKETGMTFGQWRQQARLLRALEMLATGEKVIDVALALGYDSPSAFATMFRKQFGQTPSQFFAGD</sequence>
<dbReference type="Gene3D" id="2.60.120.10">
    <property type="entry name" value="Jelly Rolls"/>
    <property type="match status" value="1"/>
</dbReference>
<keyword evidence="7" id="KW-1185">Reference proteome</keyword>
<organism evidence="6 7">
    <name type="scientific">Pelomonas candidula</name>
    <dbReference type="NCBI Taxonomy" id="3299025"/>
    <lineage>
        <taxon>Bacteria</taxon>
        <taxon>Pseudomonadati</taxon>
        <taxon>Pseudomonadota</taxon>
        <taxon>Betaproteobacteria</taxon>
        <taxon>Burkholderiales</taxon>
        <taxon>Sphaerotilaceae</taxon>
        <taxon>Roseateles</taxon>
    </lineage>
</organism>
<dbReference type="InterPro" id="IPR018062">
    <property type="entry name" value="HTH_AraC-typ_CS"/>
</dbReference>
<dbReference type="PANTHER" id="PTHR11019">
    <property type="entry name" value="HTH-TYPE TRANSCRIPTIONAL REGULATOR NIMR"/>
    <property type="match status" value="1"/>
</dbReference>
<evidence type="ECO:0000259" key="5">
    <source>
        <dbReference type="PROSITE" id="PS01124"/>
    </source>
</evidence>
<dbReference type="InterPro" id="IPR014710">
    <property type="entry name" value="RmlC-like_jellyroll"/>
</dbReference>
<evidence type="ECO:0000256" key="3">
    <source>
        <dbReference type="ARBA" id="ARBA00023159"/>
    </source>
</evidence>
<evidence type="ECO:0000256" key="4">
    <source>
        <dbReference type="ARBA" id="ARBA00023163"/>
    </source>
</evidence>
<dbReference type="InterPro" id="IPR003313">
    <property type="entry name" value="AraC-bd"/>
</dbReference>
<protein>
    <submittedName>
        <fullName evidence="6">AraC family transcriptional regulator</fullName>
    </submittedName>
</protein>
<dbReference type="InterPro" id="IPR018060">
    <property type="entry name" value="HTH_AraC"/>
</dbReference>
<evidence type="ECO:0000256" key="2">
    <source>
        <dbReference type="ARBA" id="ARBA00023125"/>
    </source>
</evidence>
<dbReference type="SUPFAM" id="SSF51182">
    <property type="entry name" value="RmlC-like cupins"/>
    <property type="match status" value="1"/>
</dbReference>